<evidence type="ECO:0000313" key="10">
    <source>
        <dbReference type="Proteomes" id="UP000444721"/>
    </source>
</evidence>
<keyword evidence="10" id="KW-1185">Reference proteome</keyword>
<keyword evidence="5 7" id="KW-0472">Membrane</keyword>
<evidence type="ECO:0000256" key="3">
    <source>
        <dbReference type="ARBA" id="ARBA00022692"/>
    </source>
</evidence>
<evidence type="ECO:0000256" key="4">
    <source>
        <dbReference type="ARBA" id="ARBA00022989"/>
    </source>
</evidence>
<organism evidence="9 10">
    <name type="scientific">Naegleria fowleri</name>
    <name type="common">Brain eating amoeba</name>
    <dbReference type="NCBI Taxonomy" id="5763"/>
    <lineage>
        <taxon>Eukaryota</taxon>
        <taxon>Discoba</taxon>
        <taxon>Heterolobosea</taxon>
        <taxon>Tetramitia</taxon>
        <taxon>Eutetramitia</taxon>
        <taxon>Vahlkampfiidae</taxon>
        <taxon>Naegleria</taxon>
    </lineage>
</organism>
<evidence type="ECO:0000256" key="5">
    <source>
        <dbReference type="ARBA" id="ARBA00023136"/>
    </source>
</evidence>
<dbReference type="VEuPathDB" id="AmoebaDB:NfTy_060820"/>
<keyword evidence="3 7" id="KW-0812">Transmembrane</keyword>
<keyword evidence="4 7" id="KW-1133">Transmembrane helix</keyword>
<dbReference type="OrthoDB" id="199599at2759"/>
<proteinExistence type="predicted"/>
<dbReference type="PANTHER" id="PTHR34187">
    <property type="entry name" value="FGR18P"/>
    <property type="match status" value="1"/>
</dbReference>
<evidence type="ECO:0000256" key="1">
    <source>
        <dbReference type="ARBA" id="ARBA00004651"/>
    </source>
</evidence>
<dbReference type="InterPro" id="IPR003807">
    <property type="entry name" value="DUF202"/>
</dbReference>
<dbReference type="InterPro" id="IPR052053">
    <property type="entry name" value="IM_YidH-like"/>
</dbReference>
<gene>
    <name evidence="9" type="ORF">FDP41_009234</name>
</gene>
<dbReference type="VEuPathDB" id="AmoebaDB:FDP41_009234"/>
<dbReference type="RefSeq" id="XP_044557046.1">
    <property type="nucleotide sequence ID" value="XM_044713171.1"/>
</dbReference>
<name>A0A6A5BCC1_NAEFO</name>
<dbReference type="AlphaFoldDB" id="A0A6A5BCC1"/>
<dbReference type="GeneID" id="68116451"/>
<evidence type="ECO:0000313" key="9">
    <source>
        <dbReference type="EMBL" id="KAF0972331.1"/>
    </source>
</evidence>
<comment type="subcellular location">
    <subcellularLocation>
        <location evidence="1">Cell membrane</location>
        <topology evidence="1">Multi-pass membrane protein</topology>
    </subcellularLocation>
</comment>
<evidence type="ECO:0000256" key="2">
    <source>
        <dbReference type="ARBA" id="ARBA00022475"/>
    </source>
</evidence>
<evidence type="ECO:0000256" key="6">
    <source>
        <dbReference type="SAM" id="MobiDB-lite"/>
    </source>
</evidence>
<dbReference type="PANTHER" id="PTHR34187:SF2">
    <property type="entry name" value="DUF202 DOMAIN-CONTAINING PROTEIN"/>
    <property type="match status" value="1"/>
</dbReference>
<feature type="domain" description="DUF202" evidence="8">
    <location>
        <begin position="112"/>
        <end position="178"/>
    </location>
</feature>
<dbReference type="EMBL" id="VFQX01000068">
    <property type="protein sequence ID" value="KAF0972331.1"/>
    <property type="molecule type" value="Genomic_DNA"/>
</dbReference>
<evidence type="ECO:0000259" key="8">
    <source>
        <dbReference type="Pfam" id="PF02656"/>
    </source>
</evidence>
<dbReference type="Pfam" id="PF02656">
    <property type="entry name" value="DUF202"/>
    <property type="match status" value="1"/>
</dbReference>
<feature type="transmembrane region" description="Helical" evidence="7">
    <location>
        <begin position="149"/>
        <end position="171"/>
    </location>
</feature>
<feature type="region of interest" description="Disordered" evidence="6">
    <location>
        <begin position="50"/>
        <end position="84"/>
    </location>
</feature>
<dbReference type="GO" id="GO:0005886">
    <property type="term" value="C:plasma membrane"/>
    <property type="evidence" value="ECO:0007669"/>
    <property type="project" value="UniProtKB-SubCell"/>
</dbReference>
<reference evidence="9 10" key="1">
    <citation type="journal article" date="2019" name="Sci. Rep.">
        <title>Nanopore sequencing improves the draft genome of the human pathogenic amoeba Naegleria fowleri.</title>
        <authorList>
            <person name="Liechti N."/>
            <person name="Schurch N."/>
            <person name="Bruggmann R."/>
            <person name="Wittwer M."/>
        </authorList>
    </citation>
    <scope>NUCLEOTIDE SEQUENCE [LARGE SCALE GENOMIC DNA]</scope>
    <source>
        <strain evidence="9 10">ATCC 30894</strain>
    </source>
</reference>
<evidence type="ECO:0000256" key="7">
    <source>
        <dbReference type="SAM" id="Phobius"/>
    </source>
</evidence>
<comment type="caution">
    <text evidence="9">The sequence shown here is derived from an EMBL/GenBank/DDBJ whole genome shotgun (WGS) entry which is preliminary data.</text>
</comment>
<keyword evidence="2" id="KW-1003">Cell membrane</keyword>
<accession>A0A6A5BCC1</accession>
<protein>
    <recommendedName>
        <fullName evidence="8">DUF202 domain-containing protein</fullName>
    </recommendedName>
</protein>
<dbReference type="VEuPathDB" id="AmoebaDB:NF0049230"/>
<sequence length="184" mass="20763">MQAKDIEMVSMPSNFPRQVSFSEASSKVDLAISSPPSNYELSEATIDVILDKESSAETENPPKKSKSDLPTTSSTQKKEENKQPERMSWKHYFLHVMSPIWHSFPNKVSEARDMLAAERTALSWQRTAYAILAIGIGVSRLNRKDRDPFVPKALGVVTAVIALLLIMYAHLRFHVVMKSMVDRK</sequence>
<feature type="compositionally biased region" description="Basic and acidic residues" evidence="6">
    <location>
        <begin position="50"/>
        <end position="67"/>
    </location>
</feature>
<dbReference type="Proteomes" id="UP000444721">
    <property type="component" value="Unassembled WGS sequence"/>
</dbReference>